<keyword evidence="3" id="KW-1185">Reference proteome</keyword>
<proteinExistence type="predicted"/>
<dbReference type="eggNOG" id="ENOG502ZGQS">
    <property type="taxonomic scope" value="Bacteria"/>
</dbReference>
<feature type="region of interest" description="Disordered" evidence="1">
    <location>
        <begin position="71"/>
        <end position="94"/>
    </location>
</feature>
<comment type="caution">
    <text evidence="2">The sequence shown here is derived from an EMBL/GenBank/DDBJ whole genome shotgun (WGS) entry which is preliminary data.</text>
</comment>
<reference evidence="2" key="1">
    <citation type="submission" date="2007-11" db="EMBL/GenBank/DDBJ databases">
        <authorList>
            <person name="Fulton L."/>
            <person name="Clifton S."/>
            <person name="Fulton B."/>
            <person name="Xu J."/>
            <person name="Minx P."/>
            <person name="Pepin K.H."/>
            <person name="Johnson M."/>
            <person name="Thiruvilangam P."/>
            <person name="Bhonagiri V."/>
            <person name="Nash W.E."/>
            <person name="Mardis E.R."/>
            <person name="Wilson R.K."/>
        </authorList>
    </citation>
    <scope>NUCLEOTIDE SEQUENCE [LARGE SCALE GENOMIC DNA]</scope>
    <source>
        <strain evidence="2">DSM 17241</strain>
    </source>
</reference>
<gene>
    <name evidence="2" type="ORF">ANACOL_03696</name>
</gene>
<dbReference type="HOGENOM" id="CLU_1902294_0_0_9"/>
<protein>
    <submittedName>
        <fullName evidence="2">Uncharacterized protein</fullName>
    </submittedName>
</protein>
<evidence type="ECO:0000313" key="3">
    <source>
        <dbReference type="Proteomes" id="UP000003803"/>
    </source>
</evidence>
<name>B0PFW4_9FIRM</name>
<accession>B0PFW4</accession>
<sequence>MKKASAKNFIPFLKKGMPKNFPAFLKKASAKNFSRLRREQWGGRCADTGCAANNGAGAVFIQAAPAPGLGPWDRGGPSLSREARKGALPYPHKIKHPPQVRACLKIEELPDFSQTAGEYKAKNTGILSDSEAF</sequence>
<organism evidence="2 3">
    <name type="scientific">Anaerotruncus colihominis DSM 17241</name>
    <dbReference type="NCBI Taxonomy" id="445972"/>
    <lineage>
        <taxon>Bacteria</taxon>
        <taxon>Bacillati</taxon>
        <taxon>Bacillota</taxon>
        <taxon>Clostridia</taxon>
        <taxon>Eubacteriales</taxon>
        <taxon>Oscillospiraceae</taxon>
        <taxon>Anaerotruncus</taxon>
    </lineage>
</organism>
<evidence type="ECO:0000313" key="2">
    <source>
        <dbReference type="EMBL" id="EDS09552.1"/>
    </source>
</evidence>
<evidence type="ECO:0000256" key="1">
    <source>
        <dbReference type="SAM" id="MobiDB-lite"/>
    </source>
</evidence>
<reference evidence="2" key="2">
    <citation type="submission" date="2013-09" db="EMBL/GenBank/DDBJ databases">
        <title>Draft genome sequence of Anaerotruncus colihominis(DSM 17241).</title>
        <authorList>
            <person name="Sudarsanam P."/>
            <person name="Ley R."/>
            <person name="Guruge J."/>
            <person name="Turnbaugh P.J."/>
            <person name="Mahowald M."/>
            <person name="Liep D."/>
            <person name="Gordon J."/>
        </authorList>
    </citation>
    <scope>NUCLEOTIDE SEQUENCE</scope>
    <source>
        <strain evidence="2">DSM 17241</strain>
    </source>
</reference>
<dbReference type="AlphaFoldDB" id="B0PFW4"/>
<dbReference type="EMBL" id="ABGD02000027">
    <property type="protein sequence ID" value="EDS09552.1"/>
    <property type="molecule type" value="Genomic_DNA"/>
</dbReference>
<dbReference type="Proteomes" id="UP000003803">
    <property type="component" value="Unassembled WGS sequence"/>
</dbReference>